<evidence type="ECO:0000313" key="2">
    <source>
        <dbReference type="EMBL" id="KUO04577.1"/>
    </source>
</evidence>
<dbReference type="AlphaFoldDB" id="A0A117RR24"/>
<dbReference type="Proteomes" id="UP000053429">
    <property type="component" value="Unassembled WGS sequence"/>
</dbReference>
<comment type="caution">
    <text evidence="2">The sequence shown here is derived from an EMBL/GenBank/DDBJ whole genome shotgun (WGS) entry which is preliminary data.</text>
</comment>
<name>A0A117RR24_9ACTN</name>
<evidence type="ECO:0000313" key="3">
    <source>
        <dbReference type="Proteomes" id="UP000053429"/>
    </source>
</evidence>
<dbReference type="STRING" id="661399.AQJ67_10210"/>
<dbReference type="EMBL" id="LMWY01000011">
    <property type="protein sequence ID" value="KUO04577.1"/>
    <property type="molecule type" value="Genomic_DNA"/>
</dbReference>
<keyword evidence="3" id="KW-1185">Reference proteome</keyword>
<dbReference type="RefSeq" id="WP_062717767.1">
    <property type="nucleotide sequence ID" value="NZ_KQ948926.1"/>
</dbReference>
<protein>
    <submittedName>
        <fullName evidence="2">Uncharacterized protein</fullName>
    </submittedName>
</protein>
<organism evidence="2 3">
    <name type="scientific">Streptomyces caeruleatus</name>
    <dbReference type="NCBI Taxonomy" id="661399"/>
    <lineage>
        <taxon>Bacteria</taxon>
        <taxon>Bacillati</taxon>
        <taxon>Actinomycetota</taxon>
        <taxon>Actinomycetes</taxon>
        <taxon>Kitasatosporales</taxon>
        <taxon>Streptomycetaceae</taxon>
        <taxon>Streptomyces</taxon>
    </lineage>
</organism>
<reference evidence="2 3" key="1">
    <citation type="submission" date="2015-10" db="EMBL/GenBank/DDBJ databases">
        <title>Draft genome sequence of Streptomyces caeruleatus NRRL B-24802, type strain for the species Streptomyces caeruleatus.</title>
        <authorList>
            <person name="Ruckert C."/>
            <person name="Winkler A."/>
            <person name="Kalinowski J."/>
            <person name="Kampfer P."/>
            <person name="Glaeser S."/>
        </authorList>
    </citation>
    <scope>NUCLEOTIDE SEQUENCE [LARGE SCALE GENOMIC DNA]</scope>
    <source>
        <strain evidence="2 3">NRRL B-24802</strain>
    </source>
</reference>
<feature type="region of interest" description="Disordered" evidence="1">
    <location>
        <begin position="141"/>
        <end position="164"/>
    </location>
</feature>
<evidence type="ECO:0000256" key="1">
    <source>
        <dbReference type="SAM" id="MobiDB-lite"/>
    </source>
</evidence>
<proteinExistence type="predicted"/>
<gene>
    <name evidence="2" type="ORF">AQJ67_10210</name>
</gene>
<accession>A0A117RR24</accession>
<sequence length="164" mass="18242">MALYAREFFMEHLKLPFTEATVVGNTYLAAPIPGGPLRLRIAFSRAFVADTYGGLRLAAIHQDRGELDAVALRFEDHKTFDHRDATLGRRPGQSGYSTIYEHRDRPDLVPWKGAHTIGLRDAIEQYTAVWFPGAWTVSAPSRDRGRTAHTAPAVPVARSGTRAR</sequence>